<name>A0A1J5TV50_9ARCH</name>
<dbReference type="PANTHER" id="PTHR39198">
    <property type="entry name" value="HYPOTHETICAL MEMBRANE PROTEIN, CONSERVED"/>
    <property type="match status" value="1"/>
</dbReference>
<dbReference type="EMBL" id="MIYU01000001">
    <property type="protein sequence ID" value="OIR20389.1"/>
    <property type="molecule type" value="Genomic_DNA"/>
</dbReference>
<keyword evidence="2" id="KW-1133">Transmembrane helix</keyword>
<evidence type="ECO:0000256" key="2">
    <source>
        <dbReference type="SAM" id="Phobius"/>
    </source>
</evidence>
<accession>A0A1J5TV50</accession>
<dbReference type="InterPro" id="IPR011635">
    <property type="entry name" value="CARDB"/>
</dbReference>
<dbReference type="PROSITE" id="PS50053">
    <property type="entry name" value="UBIQUITIN_2"/>
    <property type="match status" value="1"/>
</dbReference>
<feature type="compositionally biased region" description="Low complexity" evidence="1">
    <location>
        <begin position="1990"/>
        <end position="1999"/>
    </location>
</feature>
<dbReference type="PANTHER" id="PTHR39198:SF1">
    <property type="entry name" value="ALPHA-GALACTOSIDASE NEW3 DOMAIN-CONTAINING PROTEIN"/>
    <property type="match status" value="1"/>
</dbReference>
<sequence length="2083" mass="223140">MMNFRPNNTMLASWLVMLAAVGALFLVGSADAGYTVSVTPAEQNGVPEETLSFTITIDNTDPDDDDTFLVNVSFVGSVEQDCDGCWDTWVSQSTLSIDADESGSTNFYVKIGDIAHAEADSDERVLVEVTPTVDNEAYSQDVRVIVDPAYGCTLELLTQESPDLDPFDTYQFDFNITNSDGNAEDNIALSYSASSEDGMSIAYPPQVSDIGMGETAGFSVTISIDETTAAKGTRYISVTATSADGSTNVSTTFQFTVNIYRDIQLSEVDTGSKDIIEGGSVYYGVTVTNVGNSADTFVLSIDESSIPADWDAQLGSLTDTGSLAPGASYTFSEAIFVYAPDDAVADDIALIDIVVTSDADTNTSKSFQTRSTVAQNYKPTIQTTSQTSSGAPGTVVSYTFTVTNAGNGNDEFSIEITEPNADECAQNNAACWGVDLTPDDVTPQMAPDGSFAFTLNITINENALKQSYTVVINATSSGAGSDGSYTTKNVYVEVSARADISLDSSGTSNIEVDAGQTAEYNLTITNDGNDEDDISLSATCEACADGDWTFQFVGGSTVTIAAESSTTVVFRVDSPDDAIANPYTTVITATSSIDETETATTEVITEIKEKFEVDLDSTESQKPGTPSDTVEFSLTVTNDGSGVDEIELTYEFDEASSGEFLEFPSFSNNTVSLNPGESASVTFSLQVSEDADDVSHGITVTATSKNAESEEGISVTDMVSLTVVVQPVYDVRLTSDTTVVTANPSESIDFEMTLENQGTDEDTITITAEYPSAIYSVSISPNAPTVSEGSNVTISVTITVDEDALKDIYNITFTATSENDGTVDATHMLDVDVAQRYEIEILFSDGSYEAAPSEEAVSNVTLTNKGTGDDRVQLSIDNDDCITRYSAENCVGDWGSLAQTLVPAADGSFAAEETAEVALTVTIPSSAEPSVTAGVYYVTVAVQSLDNETAMDFVDIQIVVKTISVDLTGVSTTADIEPGRTGQFTVDVTNDGQVSDTITVTISESSGFGWASFDEDGSTEIQILLAAGAISTVTINLDLPNYDNVTGSEKQKLAADYNYNFKVEAKTSVGSVESSNSVTMTATIEQIYGVTVELINSAVTNASTFPSAEIETTIFDVLITNLGNGQDNFKVETSQPTGLTVNVFNVKSSSSCSDEWSQAQDTINAADDARVYLCLTPQESDLDIGNYPISMSVKARNGGDSPESIDVELEVKEPTRDFSLTVETAVKEVAPEFSSSGTPSSTKNVVKFRIIVQNDGSHDDRFVPDMVEGYNTATNADIGGNGVDWSWDFYESQTETSSNKWGGSQSYELIDSGAQKELWFIIHVDSEDVQSGTYNMTLKVEIEDQEGDIKLSKTTTVSIIVNEPTPGMSLTIYENVKDIQPEYEGTSSDNEIQFKIKIENTGSHTDSFIYVDDPDAVEDGWDIEFQTSTGSTWDDNNGEDIQSTESKDMYVVITVDDEAEVGNYTIRIDIQNSEGDSEASDTAVLYVMVLRPDLALTPADITLLVNNAEANASLIREDDSLAISIAVKNSESSDEFATKADDVLVEVYVYPRTSPEPGSTLATELEFTYGFTQDNDYGFIKMIYSRENRIDVGGRDIGTSDWSVIGGEWYIEVRVDYDSSDDNGKILETNENNNKARYAELLQIKADLSISEVYVDSKYVGNGSSVPNLGDTVTFTATVANTGAADIQDAKLFITGDTTTSNEILKTTSSQSYVEFDVDAGGTKQVTFRWKAGSVASTSKLVSESWNGIRISVNPRCSDFNLFGCDTDLDREFDELNRYQNNEYPSSGQFTQNGYELAFNMLPDFTIAKVKMNPSSPTVGETVAITVTIENVGNTDWEYGSGSLYLVFDDSIGDEVTTQIGSSIDKGGDFDVEFDWIFPEAENKNEIKLSFELDAGSGSNKIEQLSSDNDDEEVTLEVVLPAVLGDVPGVEFLTKRELIPGVPMYIPVVLFLGVFVVGLPVLFKLRSLTAAAAKAEAKAGGKSDDDGDKPASAAPVAAATEAAAPAAPSKVGLSIKSPDGKTANVKVPSIMPVQRLLQNCVNNKFIPDANFNVMLDGKPVDPNTTLGDAGFKDGSEVQLAPKK</sequence>
<evidence type="ECO:0000259" key="3">
    <source>
        <dbReference type="PROSITE" id="PS50053"/>
    </source>
</evidence>
<dbReference type="InterPro" id="IPR029071">
    <property type="entry name" value="Ubiquitin-like_domsf"/>
</dbReference>
<dbReference type="Gene3D" id="3.10.20.90">
    <property type="entry name" value="Phosphatidylinositol 3-kinase Catalytic Subunit, Chain A, domain 1"/>
    <property type="match status" value="1"/>
</dbReference>
<gene>
    <name evidence="4" type="ORF">BEU04_00895</name>
</gene>
<feature type="domain" description="Ubiquitin-like" evidence="3">
    <location>
        <begin position="2011"/>
        <end position="2083"/>
    </location>
</feature>
<feature type="region of interest" description="Disordered" evidence="1">
    <location>
        <begin position="1977"/>
        <end position="1999"/>
    </location>
</feature>
<dbReference type="Gene3D" id="2.60.40.10">
    <property type="entry name" value="Immunoglobulins"/>
    <property type="match status" value="4"/>
</dbReference>
<proteinExistence type="predicted"/>
<evidence type="ECO:0000256" key="1">
    <source>
        <dbReference type="SAM" id="MobiDB-lite"/>
    </source>
</evidence>
<organism evidence="4 5">
    <name type="scientific">Marine Group III euryarchaeote CG-Bathy1</name>
    <dbReference type="NCBI Taxonomy" id="1889001"/>
    <lineage>
        <taxon>Archaea</taxon>
        <taxon>Methanobacteriati</taxon>
        <taxon>Thermoplasmatota</taxon>
        <taxon>Thermoplasmata</taxon>
        <taxon>Candidatus Thermoprofundales</taxon>
    </lineage>
</organism>
<dbReference type="Pfam" id="PF11976">
    <property type="entry name" value="Rad60-SLD"/>
    <property type="match status" value="1"/>
</dbReference>
<feature type="transmembrane region" description="Helical" evidence="2">
    <location>
        <begin position="1944"/>
        <end position="1963"/>
    </location>
</feature>
<keyword evidence="2" id="KW-0472">Membrane</keyword>
<evidence type="ECO:0000313" key="5">
    <source>
        <dbReference type="Proteomes" id="UP000183815"/>
    </source>
</evidence>
<protein>
    <recommendedName>
        <fullName evidence="3">Ubiquitin-like domain-containing protein</fullName>
    </recommendedName>
</protein>
<keyword evidence="2" id="KW-0812">Transmembrane</keyword>
<dbReference type="SUPFAM" id="SSF54236">
    <property type="entry name" value="Ubiquitin-like"/>
    <property type="match status" value="1"/>
</dbReference>
<evidence type="ECO:0000313" key="4">
    <source>
        <dbReference type="EMBL" id="OIR20389.1"/>
    </source>
</evidence>
<reference evidence="4 5" key="1">
    <citation type="submission" date="2016-08" db="EMBL/GenBank/DDBJ databases">
        <title>New Insights into Marine Group III Euryarchaeota, from dark to light.</title>
        <authorList>
            <person name="Haro-Moreno J.M."/>
            <person name="Rodriguez-Valera F."/>
            <person name="Lopez-Garcia P."/>
            <person name="Moreira D."/>
            <person name="Martin-Cuadrado A.B."/>
        </authorList>
    </citation>
    <scope>NUCLEOTIDE SEQUENCE [LARGE SCALE GENOMIC DNA]</scope>
    <source>
        <strain evidence="4">CG-Bathy1</strain>
    </source>
</reference>
<dbReference type="SMART" id="SM00213">
    <property type="entry name" value="UBQ"/>
    <property type="match status" value="1"/>
</dbReference>
<dbReference type="InterPro" id="IPR022617">
    <property type="entry name" value="Rad60/SUMO-like_dom"/>
</dbReference>
<dbReference type="Pfam" id="PF07705">
    <property type="entry name" value="CARDB"/>
    <property type="match status" value="1"/>
</dbReference>
<comment type="caution">
    <text evidence="4">The sequence shown here is derived from an EMBL/GenBank/DDBJ whole genome shotgun (WGS) entry which is preliminary data.</text>
</comment>
<dbReference type="Proteomes" id="UP000183815">
    <property type="component" value="Unassembled WGS sequence"/>
</dbReference>
<dbReference type="InterPro" id="IPR013783">
    <property type="entry name" value="Ig-like_fold"/>
</dbReference>
<dbReference type="InterPro" id="IPR000626">
    <property type="entry name" value="Ubiquitin-like_dom"/>
</dbReference>